<reference evidence="2" key="1">
    <citation type="submission" date="2022-05" db="EMBL/GenBank/DDBJ databases">
        <authorList>
            <person name="Pothier F. J."/>
        </authorList>
    </citation>
    <scope>NUCLEOTIDE SEQUENCE</scope>
    <source>
        <strain evidence="2">DAPP-PG734</strain>
        <plasmid evidence="2">P2</plasmid>
    </source>
</reference>
<keyword evidence="1" id="KW-0472">Membrane</keyword>
<dbReference type="Proteomes" id="UP001158961">
    <property type="component" value="Plasmid P2"/>
</dbReference>
<feature type="transmembrane region" description="Helical" evidence="1">
    <location>
        <begin position="251"/>
        <end position="281"/>
    </location>
</feature>
<evidence type="ECO:0000313" key="3">
    <source>
        <dbReference type="Proteomes" id="UP001158961"/>
    </source>
</evidence>
<feature type="transmembrane region" description="Helical" evidence="1">
    <location>
        <begin position="175"/>
        <end position="197"/>
    </location>
</feature>
<dbReference type="EMBL" id="OW970317">
    <property type="protein sequence ID" value="CAH6374316.1"/>
    <property type="molecule type" value="Genomic_DNA"/>
</dbReference>
<gene>
    <name evidence="2" type="ORF">DAPPPG734_23715</name>
</gene>
<keyword evidence="1" id="KW-0812">Transmembrane</keyword>
<feature type="transmembrane region" description="Helical" evidence="1">
    <location>
        <begin position="217"/>
        <end position="239"/>
    </location>
</feature>
<geneLocation type="plasmid" evidence="2 3">
    <name>P2</name>
</geneLocation>
<feature type="transmembrane region" description="Helical" evidence="1">
    <location>
        <begin position="16"/>
        <end position="37"/>
    </location>
</feature>
<proteinExistence type="predicted"/>
<keyword evidence="2" id="KW-0614">Plasmid</keyword>
<protein>
    <submittedName>
        <fullName evidence="2">Uncharacterized protein</fullName>
    </submittedName>
</protein>
<feature type="transmembrane region" description="Helical" evidence="1">
    <location>
        <begin position="57"/>
        <end position="88"/>
    </location>
</feature>
<name>A0AAN2K8Q0_ENTAG</name>
<evidence type="ECO:0000256" key="1">
    <source>
        <dbReference type="SAM" id="Phobius"/>
    </source>
</evidence>
<dbReference type="AlphaFoldDB" id="A0AAN2K8Q0"/>
<accession>A0AAN2K8Q0</accession>
<keyword evidence="1" id="KW-1133">Transmembrane helix</keyword>
<evidence type="ECO:0000313" key="2">
    <source>
        <dbReference type="EMBL" id="CAH6374316.1"/>
    </source>
</evidence>
<feature type="transmembrane region" description="Helical" evidence="1">
    <location>
        <begin position="137"/>
        <end position="154"/>
    </location>
</feature>
<organism evidence="2 3">
    <name type="scientific">Enterobacter agglomerans</name>
    <name type="common">Erwinia herbicola</name>
    <name type="synonym">Pantoea agglomerans</name>
    <dbReference type="NCBI Taxonomy" id="549"/>
    <lineage>
        <taxon>Bacteria</taxon>
        <taxon>Pseudomonadati</taxon>
        <taxon>Pseudomonadota</taxon>
        <taxon>Gammaproteobacteria</taxon>
        <taxon>Enterobacterales</taxon>
        <taxon>Erwiniaceae</taxon>
        <taxon>Pantoea</taxon>
        <taxon>Pantoea agglomerans group</taxon>
    </lineage>
</organism>
<sequence>MERRQYQKLLPKLRTWVLSLLTPALVSTAVATFFIWAHLARIDQTSVFFDSVSFSSLFNYLMVFACGSVLLFCVVLFMPSLLTGLFIYHHQETSEQREALTEKNIRNILLTSIMSVLIFFGWFFLSYLTEQEKTPQVPVQLGLVWVCSIIMSVCQHTRLTLNRVKGTGFWRTIGTVFFIHFLQPALFALAAIVWIFPIELFLRTMEFPDGTSELRQALTIIALSIVLIIFTLMPGVVFLRMRGRTGLLQQVAVTGGIMTSVLFLICLFVHTVPALILTMFLRTSGIMDLRPHVVAVPVAAYPAEYFREAAWQGTQSEDKNFYLLQAIKLYSLGNIRLICPLNVVRSWKKSLKYQVLDNDYDDSVRGELQEAVSHCRRVTAQELLTLERLPDK</sequence>
<feature type="transmembrane region" description="Helical" evidence="1">
    <location>
        <begin position="108"/>
        <end position="125"/>
    </location>
</feature>
<dbReference type="RefSeq" id="WP_031590802.1">
    <property type="nucleotide sequence ID" value="NZ_JNVA01000006.1"/>
</dbReference>